<dbReference type="RefSeq" id="WP_197688730.1">
    <property type="nucleotide sequence ID" value="NZ_JADQUF010000012.1"/>
</dbReference>
<comment type="caution">
    <text evidence="1">The sequence shown here is derived from an EMBL/GenBank/DDBJ whole genome shotgun (WGS) entry which is preliminary data.</text>
</comment>
<evidence type="ECO:0000313" key="1">
    <source>
        <dbReference type="EMBL" id="MBG9354342.1"/>
    </source>
</evidence>
<keyword evidence="2" id="KW-1185">Reference proteome</keyword>
<reference evidence="1 2" key="1">
    <citation type="journal article" date="2020" name="J. Clin. Microbiol.">
        <title>Assessing the Genetic Diversity of Austrian Corynebacterium diphtheriae Clinical Isolates, 2011-2019.</title>
        <authorList>
            <person name="Schaeffer J."/>
            <person name="Huhulescu S."/>
            <person name="Stoeger A."/>
            <person name="Allerberger F."/>
            <person name="Ruppitsch W."/>
        </authorList>
    </citation>
    <scope>NUCLEOTIDE SEQUENCE [LARGE SCALE GENOMIC DNA]</scope>
    <source>
        <strain evidence="1 2">04-17</strain>
    </source>
</reference>
<proteinExistence type="predicted"/>
<name>A0ABS0LCD0_9CORY</name>
<dbReference type="EMBL" id="JADQUG010000024">
    <property type="protein sequence ID" value="MBG9354342.1"/>
    <property type="molecule type" value="Genomic_DNA"/>
</dbReference>
<protein>
    <submittedName>
        <fullName evidence="1">DNA primase</fullName>
    </submittedName>
</protein>
<sequence length="186" mass="20561">MKTTCEQCKCDFDATGARGRTPKYCSGRCRQRAHRARISVLPVFMRERVAWCRAAGKRPIMVDGAPASSTNPATWSKFAGVKTGAGDGFGVMLGRGLGCYDLDHCYTDGLLDGWASEFIKTIDEPIIYAERSISGEGLHIFIKADERAGQKLRFMGKTVEAYTRQRFIRTTLNTAKEVMAYARASA</sequence>
<gene>
    <name evidence="1" type="ORF">I4J41_06940</name>
</gene>
<evidence type="ECO:0000313" key="2">
    <source>
        <dbReference type="Proteomes" id="UP000615580"/>
    </source>
</evidence>
<dbReference type="Proteomes" id="UP000615580">
    <property type="component" value="Unassembled WGS sequence"/>
</dbReference>
<organism evidence="1 2">
    <name type="scientific">Corynebacterium belfantii</name>
    <dbReference type="NCBI Taxonomy" id="2014537"/>
    <lineage>
        <taxon>Bacteria</taxon>
        <taxon>Bacillati</taxon>
        <taxon>Actinomycetota</taxon>
        <taxon>Actinomycetes</taxon>
        <taxon>Mycobacteriales</taxon>
        <taxon>Corynebacteriaceae</taxon>
        <taxon>Corynebacterium</taxon>
    </lineage>
</organism>
<accession>A0ABS0LCD0</accession>